<keyword evidence="4 6" id="KW-0862">Zinc</keyword>
<keyword evidence="7" id="KW-0812">Transmembrane</keyword>
<organism evidence="10">
    <name type="scientific">uncultured Nocardioidaceae bacterium</name>
    <dbReference type="NCBI Taxonomy" id="253824"/>
    <lineage>
        <taxon>Bacteria</taxon>
        <taxon>Bacillati</taxon>
        <taxon>Actinomycetota</taxon>
        <taxon>Actinomycetes</taxon>
        <taxon>Propionibacteriales</taxon>
        <taxon>Nocardioidaceae</taxon>
        <taxon>environmental samples</taxon>
    </lineage>
</organism>
<evidence type="ECO:0000256" key="5">
    <source>
        <dbReference type="ARBA" id="ARBA00023049"/>
    </source>
</evidence>
<keyword evidence="3 6" id="KW-0378">Hydrolase</keyword>
<dbReference type="Gene3D" id="3.30.2010.10">
    <property type="entry name" value="Metalloproteases ('zincins'), catalytic domain"/>
    <property type="match status" value="1"/>
</dbReference>
<dbReference type="AlphaFoldDB" id="A0A6J4LJR9"/>
<name>A0A6J4LJR9_9ACTN</name>
<keyword evidence="5 6" id="KW-0482">Metalloprotease</keyword>
<proteinExistence type="inferred from homology"/>
<dbReference type="GO" id="GO:0004222">
    <property type="term" value="F:metalloendopeptidase activity"/>
    <property type="evidence" value="ECO:0007669"/>
    <property type="project" value="InterPro"/>
</dbReference>
<keyword evidence="2" id="KW-0479">Metal-binding</keyword>
<sequence length="424" mass="45628">MTERADRARLARRPAAITGLVAAIVLAAAAAVLVPWDWVPGGDLEPLAATEVFTRAEIARAEEYSSVRRYLGWASYAVSLLVALTLGLTAAGSRLLHRAQGRLRWWLAVPVGTLVLLMVGRLVTLPLSVMIHQRNRDYALSDQAWTGWFLDVARSVLVSWVLTTLLLLAVVAAARRSPRYWFAWAGGMAVLLTLGASFLYPVLVEPLFNRFTPMQAGPFKASVFALAERQGVRIDEVLVADASRRTTTLNAYVSGFGSTRRVVVYDNLLADLPPGQARVVISHELAHTENQDVLVGTSLGALGSVSGVCALALALDARWLQRRSGTEGAADPTALAAVLALVALGAAVSSPLQNTISRAVEVRADRESIAVTGSEDRFIEMQRELSTSALNDPTPPAWSQLWFGSHPTALQRAGLPASLRRAAQ</sequence>
<feature type="domain" description="CAAX prenyl protease 1 N-terminal" evidence="9">
    <location>
        <begin position="47"/>
        <end position="210"/>
    </location>
</feature>
<dbReference type="EMBL" id="CADCUJ010000010">
    <property type="protein sequence ID" value="CAA9330831.1"/>
    <property type="molecule type" value="Genomic_DNA"/>
</dbReference>
<dbReference type="Pfam" id="PF16491">
    <property type="entry name" value="Peptidase_M48_N"/>
    <property type="match status" value="1"/>
</dbReference>
<feature type="transmembrane region" description="Helical" evidence="7">
    <location>
        <begin position="73"/>
        <end position="93"/>
    </location>
</feature>
<feature type="transmembrane region" description="Helical" evidence="7">
    <location>
        <begin position="181"/>
        <end position="203"/>
    </location>
</feature>
<gene>
    <name evidence="10" type="ORF">AVDCRST_MAG72-314</name>
</gene>
<dbReference type="GO" id="GO:0006508">
    <property type="term" value="P:proteolysis"/>
    <property type="evidence" value="ECO:0007669"/>
    <property type="project" value="UniProtKB-KW"/>
</dbReference>
<dbReference type="InterPro" id="IPR001915">
    <property type="entry name" value="Peptidase_M48"/>
</dbReference>
<protein>
    <submittedName>
        <fullName evidence="10">Peptidase, M48 family</fullName>
    </submittedName>
</protein>
<evidence type="ECO:0000256" key="1">
    <source>
        <dbReference type="ARBA" id="ARBA00022670"/>
    </source>
</evidence>
<comment type="similarity">
    <text evidence="6">Belongs to the peptidase M48 family.</text>
</comment>
<feature type="domain" description="Peptidase M48" evidence="8">
    <location>
        <begin position="224"/>
        <end position="412"/>
    </location>
</feature>
<evidence type="ECO:0000313" key="10">
    <source>
        <dbReference type="EMBL" id="CAA9330831.1"/>
    </source>
</evidence>
<evidence type="ECO:0000256" key="7">
    <source>
        <dbReference type="SAM" id="Phobius"/>
    </source>
</evidence>
<reference evidence="10" key="1">
    <citation type="submission" date="2020-02" db="EMBL/GenBank/DDBJ databases">
        <authorList>
            <person name="Meier V. D."/>
        </authorList>
    </citation>
    <scope>NUCLEOTIDE SEQUENCE</scope>
    <source>
        <strain evidence="10">AVDCRST_MAG72</strain>
    </source>
</reference>
<evidence type="ECO:0000256" key="4">
    <source>
        <dbReference type="ARBA" id="ARBA00022833"/>
    </source>
</evidence>
<evidence type="ECO:0000256" key="3">
    <source>
        <dbReference type="ARBA" id="ARBA00022801"/>
    </source>
</evidence>
<dbReference type="PANTHER" id="PTHR10120">
    <property type="entry name" value="CAAX PRENYL PROTEASE 1"/>
    <property type="match status" value="1"/>
</dbReference>
<evidence type="ECO:0000259" key="9">
    <source>
        <dbReference type="Pfam" id="PF16491"/>
    </source>
</evidence>
<comment type="cofactor">
    <cofactor evidence="6">
        <name>Zn(2+)</name>
        <dbReference type="ChEBI" id="CHEBI:29105"/>
    </cofactor>
    <text evidence="6">Binds 1 zinc ion per subunit.</text>
</comment>
<feature type="transmembrane region" description="Helical" evidence="7">
    <location>
        <begin position="152"/>
        <end position="174"/>
    </location>
</feature>
<evidence type="ECO:0000256" key="6">
    <source>
        <dbReference type="RuleBase" id="RU003983"/>
    </source>
</evidence>
<dbReference type="InterPro" id="IPR032456">
    <property type="entry name" value="Peptidase_M48_N"/>
</dbReference>
<evidence type="ECO:0000256" key="2">
    <source>
        <dbReference type="ARBA" id="ARBA00022723"/>
    </source>
</evidence>
<evidence type="ECO:0000259" key="8">
    <source>
        <dbReference type="Pfam" id="PF01435"/>
    </source>
</evidence>
<keyword evidence="7" id="KW-1133">Transmembrane helix</keyword>
<dbReference type="GO" id="GO:0046872">
    <property type="term" value="F:metal ion binding"/>
    <property type="evidence" value="ECO:0007669"/>
    <property type="project" value="UniProtKB-KW"/>
</dbReference>
<keyword evidence="1 6" id="KW-0645">Protease</keyword>
<feature type="transmembrane region" description="Helical" evidence="7">
    <location>
        <begin position="105"/>
        <end position="132"/>
    </location>
</feature>
<feature type="transmembrane region" description="Helical" evidence="7">
    <location>
        <begin position="293"/>
        <end position="317"/>
    </location>
</feature>
<accession>A0A6J4LJR9</accession>
<keyword evidence="7" id="KW-0472">Membrane</keyword>
<dbReference type="Pfam" id="PF01435">
    <property type="entry name" value="Peptidase_M48"/>
    <property type="match status" value="1"/>
</dbReference>